<evidence type="ECO:0000313" key="2">
    <source>
        <dbReference type="EMBL" id="MBH8578649.1"/>
    </source>
</evidence>
<dbReference type="RefSeq" id="WP_146801379.1">
    <property type="nucleotide sequence ID" value="NZ_BJUK01000003.1"/>
</dbReference>
<dbReference type="PANTHER" id="PTHR38031:SF1">
    <property type="entry name" value="SULFUR CARRIER PROTEIN CYSO"/>
    <property type="match status" value="1"/>
</dbReference>
<dbReference type="Proteomes" id="UP000321275">
    <property type="component" value="Unassembled WGS sequence"/>
</dbReference>
<dbReference type="InterPro" id="IPR016155">
    <property type="entry name" value="Mopterin_synth/thiamin_S_b"/>
</dbReference>
<evidence type="ECO:0000313" key="4">
    <source>
        <dbReference type="Proteomes" id="UP000651738"/>
    </source>
</evidence>
<reference evidence="1 3" key="1">
    <citation type="submission" date="2019-07" db="EMBL/GenBank/DDBJ databases">
        <title>Whole genome shotgun sequence of Halomonas pacifica NBRC 102220.</title>
        <authorList>
            <person name="Hosoyama A."/>
            <person name="Uohara A."/>
            <person name="Ohji S."/>
            <person name="Ichikawa N."/>
        </authorList>
    </citation>
    <scope>NUCLEOTIDE SEQUENCE [LARGE SCALE GENOMIC DNA]</scope>
    <source>
        <strain evidence="1 3">NBRC 102220</strain>
    </source>
</reference>
<dbReference type="Proteomes" id="UP000651738">
    <property type="component" value="Unassembled WGS sequence"/>
</dbReference>
<dbReference type="CDD" id="cd17074">
    <property type="entry name" value="Ubl_CysO_like"/>
    <property type="match status" value="1"/>
</dbReference>
<dbReference type="EMBL" id="JAEDAF010000001">
    <property type="protein sequence ID" value="MBH8578649.1"/>
    <property type="molecule type" value="Genomic_DNA"/>
</dbReference>
<dbReference type="AlphaFoldDB" id="A0A510X3W8"/>
<reference evidence="2 4" key="2">
    <citation type="submission" date="2020-12" db="EMBL/GenBank/DDBJ databases">
        <title>Draft genome sequence of Halomonas pacifica strain CARE-V15.</title>
        <authorList>
            <person name="Vignesh N."/>
            <person name="Thabitha A."/>
            <person name="Saravanan R."/>
            <person name="Manigandan V."/>
        </authorList>
    </citation>
    <scope>NUCLEOTIDE SEQUENCE [LARGE SCALE GENOMIC DNA]</scope>
    <source>
        <strain evidence="2 4">CARE-V15</strain>
    </source>
</reference>
<accession>A0A510X3W8</accession>
<sequence>MPISVSIPTLLRPLTQDQKRIEVEGATVRELIERMDNQYPGIKQRLLDGGEMHRFVNVYVNDDDIRFVDNLGTVLKDGDNVTILPAVAGG</sequence>
<dbReference type="InterPro" id="IPR012675">
    <property type="entry name" value="Beta-grasp_dom_sf"/>
</dbReference>
<protein>
    <submittedName>
        <fullName evidence="2">MoaD/ThiS family protein</fullName>
    </submittedName>
    <submittedName>
        <fullName evidence="1">Molybdopterin synthase sulfur carrier subunit</fullName>
    </submittedName>
</protein>
<dbReference type="InterPro" id="IPR052045">
    <property type="entry name" value="Sulfur_Carrier/Prot_Modifier"/>
</dbReference>
<comment type="caution">
    <text evidence="1">The sequence shown here is derived from an EMBL/GenBank/DDBJ whole genome shotgun (WGS) entry which is preliminary data.</text>
</comment>
<proteinExistence type="predicted"/>
<dbReference type="InterPro" id="IPR003749">
    <property type="entry name" value="ThiS/MoaD-like"/>
</dbReference>
<evidence type="ECO:0000313" key="1">
    <source>
        <dbReference type="EMBL" id="GEK46113.1"/>
    </source>
</evidence>
<dbReference type="EMBL" id="BJUK01000003">
    <property type="protein sequence ID" value="GEK46113.1"/>
    <property type="molecule type" value="Genomic_DNA"/>
</dbReference>
<dbReference type="InterPro" id="IPR010038">
    <property type="entry name" value="MoaD_arc-typ"/>
</dbReference>
<dbReference type="PANTHER" id="PTHR38031">
    <property type="entry name" value="SULFUR CARRIER PROTEIN SLR0821-RELATED"/>
    <property type="match status" value="1"/>
</dbReference>
<gene>
    <name evidence="1" type="ORF">HPA02_03960</name>
    <name evidence="2" type="ORF">I7V36_00945</name>
</gene>
<dbReference type="Gene3D" id="3.10.20.30">
    <property type="match status" value="1"/>
</dbReference>
<organism evidence="1 3">
    <name type="scientific">Bisbaumannia pacifica</name>
    <dbReference type="NCBI Taxonomy" id="77098"/>
    <lineage>
        <taxon>Bacteria</taxon>
        <taxon>Pseudomonadati</taxon>
        <taxon>Pseudomonadota</taxon>
        <taxon>Gammaproteobacteria</taxon>
        <taxon>Oceanospirillales</taxon>
        <taxon>Halomonadaceae</taxon>
        <taxon>Bisbaumannia</taxon>
    </lineage>
</organism>
<name>A0A510X3W8_9GAMM</name>
<keyword evidence="3" id="KW-1185">Reference proteome</keyword>
<dbReference type="SUPFAM" id="SSF54285">
    <property type="entry name" value="MoaD/ThiS"/>
    <property type="match status" value="1"/>
</dbReference>
<evidence type="ECO:0000313" key="3">
    <source>
        <dbReference type="Proteomes" id="UP000321275"/>
    </source>
</evidence>
<dbReference type="NCBIfam" id="TIGR01687">
    <property type="entry name" value="moaD_arch"/>
    <property type="match status" value="1"/>
</dbReference>
<dbReference type="Pfam" id="PF02597">
    <property type="entry name" value="ThiS"/>
    <property type="match status" value="1"/>
</dbReference>
<dbReference type="OrthoDB" id="9156098at2"/>